<evidence type="ECO:0000256" key="1">
    <source>
        <dbReference type="ARBA" id="ARBA00022574"/>
    </source>
</evidence>
<dbReference type="AlphaFoldDB" id="A0A7M5USF9"/>
<feature type="region of interest" description="Disordered" evidence="4">
    <location>
        <begin position="450"/>
        <end position="481"/>
    </location>
</feature>
<reference evidence="5" key="1">
    <citation type="submission" date="2021-01" db="UniProtKB">
        <authorList>
            <consortium name="EnsemblMetazoa"/>
        </authorList>
    </citation>
    <scope>IDENTIFICATION</scope>
</reference>
<dbReference type="GO" id="GO:0005737">
    <property type="term" value="C:cytoplasm"/>
    <property type="evidence" value="ECO:0007669"/>
    <property type="project" value="TreeGrafter"/>
</dbReference>
<feature type="compositionally biased region" description="Acidic residues" evidence="4">
    <location>
        <begin position="417"/>
        <end position="428"/>
    </location>
</feature>
<keyword evidence="1 3" id="KW-0853">WD repeat</keyword>
<dbReference type="Proteomes" id="UP000594262">
    <property type="component" value="Unplaced"/>
</dbReference>
<keyword evidence="6" id="KW-1185">Reference proteome</keyword>
<protein>
    <submittedName>
        <fullName evidence="5">Uncharacterized protein</fullName>
    </submittedName>
</protein>
<evidence type="ECO:0000256" key="3">
    <source>
        <dbReference type="PROSITE-ProRule" id="PRU00221"/>
    </source>
</evidence>
<dbReference type="InterPro" id="IPR036322">
    <property type="entry name" value="WD40_repeat_dom_sf"/>
</dbReference>
<dbReference type="SUPFAM" id="SSF50978">
    <property type="entry name" value="WD40 repeat-like"/>
    <property type="match status" value="1"/>
</dbReference>
<sequence length="710" mass="80319">MNITEYLIQSKLPNKERLHKKYSKKRFDSSHNLYRRNIVSHYACVNSIAFSKDGELFVSGGDDKRVLLWNTSDLCQKEKPKPTIMKKEHYSNIFSTVFDCTAENVFSAGNDQKIIQHNIERREAVGYFFFDDSIYAVDSPPDNPKLLVASGEDGTVQVVDVRSPLERTKLAASSGSYHSAVFHPINSQYIATANSLHGVSLWDIRKPLKILKKVSTGSGMSVRFNILGTRLLALYRKGGPVVYKLDGSNCEKEISHRMNHEKYQNYCTMKSACFAGDKDEYVVSGSDDFNIYVWKIPDLLDERCKLNSPHFILEGHRSIVNQVRYNSHLNLLASAGVEKCIKLWSCFPLRDGEGDLTNDTHYTQRRKYTHEQYMEMTSTTPRMSHNYDDESVEEDPRMIALFDSLIERTHNDWASSDSDEGGGADAPDESMNNTRMQRILSLLLDAYAEVDNNSSSSSSSSSEEEDQRNEQANEQTQQTFGVSINELRRLFRSNDHTVDSELQDEERGTTNDDLSTSRESEINLQLSERKTDEENKIEHETSERCEKLDIENKQTDSKFDGDLDTQKEKGNDKNENETVFTIKDCAHGSVVDTSSMTTHSCDSENNLVKQNSDLSCTMIACSSSITERTRLCEINISKTEPIKLANNLELPGPSSSSSSTHSIGTLLSEDRSIEPNTTSIEFESDENVKKCSSKAGFNKSSSRAKRNYRK</sequence>
<dbReference type="GeneID" id="136822266"/>
<dbReference type="OrthoDB" id="5573735at2759"/>
<dbReference type="SMART" id="SM00320">
    <property type="entry name" value="WD40"/>
    <property type="match status" value="6"/>
</dbReference>
<evidence type="ECO:0000256" key="4">
    <source>
        <dbReference type="SAM" id="MobiDB-lite"/>
    </source>
</evidence>
<dbReference type="Gene3D" id="2.130.10.10">
    <property type="entry name" value="YVTN repeat-like/Quinoprotein amine dehydrogenase"/>
    <property type="match status" value="3"/>
</dbReference>
<dbReference type="PANTHER" id="PTHR15574">
    <property type="entry name" value="WD REPEAT DOMAIN-CONTAINING FAMILY"/>
    <property type="match status" value="1"/>
</dbReference>
<accession>A0A7M5USF9</accession>
<dbReference type="GO" id="GO:0080008">
    <property type="term" value="C:Cul4-RING E3 ubiquitin ligase complex"/>
    <property type="evidence" value="ECO:0007669"/>
    <property type="project" value="TreeGrafter"/>
</dbReference>
<feature type="compositionally biased region" description="Low complexity" evidence="4">
    <location>
        <begin position="651"/>
        <end position="667"/>
    </location>
</feature>
<dbReference type="InterPro" id="IPR045151">
    <property type="entry name" value="DCAF8"/>
</dbReference>
<feature type="region of interest" description="Disordered" evidence="4">
    <location>
        <begin position="412"/>
        <end position="431"/>
    </location>
</feature>
<dbReference type="PANTHER" id="PTHR15574:SF43">
    <property type="entry name" value="DDB1- AND CUL4-ASSOCIATED FACTOR 5"/>
    <property type="match status" value="1"/>
</dbReference>
<dbReference type="PROSITE" id="PS50294">
    <property type="entry name" value="WD_REPEATS_REGION"/>
    <property type="match status" value="2"/>
</dbReference>
<keyword evidence="2" id="KW-0677">Repeat</keyword>
<organism evidence="5 6">
    <name type="scientific">Clytia hemisphaerica</name>
    <dbReference type="NCBI Taxonomy" id="252671"/>
    <lineage>
        <taxon>Eukaryota</taxon>
        <taxon>Metazoa</taxon>
        <taxon>Cnidaria</taxon>
        <taxon>Hydrozoa</taxon>
        <taxon>Hydroidolina</taxon>
        <taxon>Leptothecata</taxon>
        <taxon>Obeliida</taxon>
        <taxon>Clytiidae</taxon>
        <taxon>Clytia</taxon>
    </lineage>
</organism>
<feature type="repeat" description="WD" evidence="3">
    <location>
        <begin position="38"/>
        <end position="70"/>
    </location>
</feature>
<evidence type="ECO:0000313" key="6">
    <source>
        <dbReference type="Proteomes" id="UP000594262"/>
    </source>
</evidence>
<evidence type="ECO:0000313" key="5">
    <source>
        <dbReference type="EnsemblMetazoa" id="CLYHEMP005106.1"/>
    </source>
</evidence>
<proteinExistence type="predicted"/>
<evidence type="ECO:0000256" key="2">
    <source>
        <dbReference type="ARBA" id="ARBA00022737"/>
    </source>
</evidence>
<feature type="region of interest" description="Disordered" evidence="4">
    <location>
        <begin position="496"/>
        <end position="573"/>
    </location>
</feature>
<dbReference type="EnsemblMetazoa" id="CLYHEMT005106.1">
    <property type="protein sequence ID" value="CLYHEMP005106.1"/>
    <property type="gene ID" value="CLYHEMG005106"/>
</dbReference>
<dbReference type="InterPro" id="IPR015943">
    <property type="entry name" value="WD40/YVTN_repeat-like_dom_sf"/>
</dbReference>
<name>A0A7M5USF9_9CNID</name>
<feature type="repeat" description="WD" evidence="3">
    <location>
        <begin position="313"/>
        <end position="345"/>
    </location>
</feature>
<dbReference type="PROSITE" id="PS50082">
    <property type="entry name" value="WD_REPEATS_2"/>
    <property type="match status" value="2"/>
</dbReference>
<feature type="region of interest" description="Disordered" evidence="4">
    <location>
        <begin position="647"/>
        <end position="685"/>
    </location>
</feature>
<dbReference type="InterPro" id="IPR001680">
    <property type="entry name" value="WD40_rpt"/>
</dbReference>
<feature type="compositionally biased region" description="Polar residues" evidence="4">
    <location>
        <begin position="470"/>
        <end position="481"/>
    </location>
</feature>
<dbReference type="RefSeq" id="XP_066934606.1">
    <property type="nucleotide sequence ID" value="XM_067078505.1"/>
</dbReference>
<dbReference type="GO" id="GO:0045717">
    <property type="term" value="P:negative regulation of fatty acid biosynthetic process"/>
    <property type="evidence" value="ECO:0007669"/>
    <property type="project" value="TreeGrafter"/>
</dbReference>
<dbReference type="Pfam" id="PF00400">
    <property type="entry name" value="WD40"/>
    <property type="match status" value="3"/>
</dbReference>